<feature type="chain" id="PRO_5046860729" evidence="3">
    <location>
        <begin position="26"/>
        <end position="149"/>
    </location>
</feature>
<evidence type="ECO:0000313" key="5">
    <source>
        <dbReference type="EMBL" id="MCP1102046.1"/>
    </source>
</evidence>
<evidence type="ECO:0000259" key="4">
    <source>
        <dbReference type="Pfam" id="PF09394"/>
    </source>
</evidence>
<sequence>MNKKVIVKVLLGICSVLLLTGCGKASQGDAGKEEIKKKAVIELESNPTTGYTWSYQMTGDGKMVFKSEDFIEGRQGEDQIAGAPGRSRYVFEAEKAGQVSVVFEYKQDWEGGEKAYTVTYNFEVEKNLNVKFVDKNSEELSEFSEPVIE</sequence>
<feature type="signal peptide" evidence="3">
    <location>
        <begin position="1"/>
        <end position="25"/>
    </location>
</feature>
<dbReference type="GO" id="GO:0030414">
    <property type="term" value="F:peptidase inhibitor activity"/>
    <property type="evidence" value="ECO:0007669"/>
    <property type="project" value="UniProtKB-KW"/>
</dbReference>
<dbReference type="EMBL" id="JAMZFW010000007">
    <property type="protein sequence ID" value="MCP1102046.1"/>
    <property type="molecule type" value="Genomic_DNA"/>
</dbReference>
<dbReference type="PANTHER" id="PTHR36530:SF1">
    <property type="entry name" value="AMOEBIASIN-1"/>
    <property type="match status" value="1"/>
</dbReference>
<dbReference type="Pfam" id="PF09394">
    <property type="entry name" value="Inhibitor_I42"/>
    <property type="match status" value="1"/>
</dbReference>
<name>A0ABT1E893_9FIRM</name>
<comment type="caution">
    <text evidence="5">The sequence shown here is derived from an EMBL/GenBank/DDBJ whole genome shotgun (WGS) entry which is preliminary data.</text>
</comment>
<evidence type="ECO:0000256" key="2">
    <source>
        <dbReference type="ARBA" id="ARBA00022704"/>
    </source>
</evidence>
<dbReference type="RefSeq" id="WP_262065833.1">
    <property type="nucleotide sequence ID" value="NZ_JAMXOD010000007.1"/>
</dbReference>
<keyword evidence="3" id="KW-0732">Signal</keyword>
<keyword evidence="2" id="KW-0789">Thiol protease inhibitor</keyword>
<feature type="domain" description="Proteinase inhibitor I42 chagasin" evidence="4">
    <location>
        <begin position="37"/>
        <end position="124"/>
    </location>
</feature>
<proteinExistence type="predicted"/>
<dbReference type="InterPro" id="IPR018990">
    <property type="entry name" value="Prot_inh_I42_chagasin"/>
</dbReference>
<dbReference type="InterPro" id="IPR036331">
    <property type="entry name" value="Chagasin-like_sf"/>
</dbReference>
<keyword evidence="1 5" id="KW-0646">Protease inhibitor</keyword>
<reference evidence="5 6" key="1">
    <citation type="journal article" date="2022" name="Genome Biol. Evol.">
        <title>Host diet, physiology and behaviors set the stage for Lachnospiraceae cladogenesis.</title>
        <authorList>
            <person name="Vera-Ponce De Leon A."/>
            <person name="Schneider M."/>
            <person name="Jahnes B.C."/>
            <person name="Sadowski V."/>
            <person name="Camuy-Velez L.A."/>
            <person name="Duan J."/>
            <person name="Sabree Z.L."/>
        </authorList>
    </citation>
    <scope>NUCLEOTIDE SEQUENCE [LARGE SCALE GENOMIC DNA]</scope>
    <source>
        <strain evidence="5 6">PAL113</strain>
    </source>
</reference>
<evidence type="ECO:0000256" key="1">
    <source>
        <dbReference type="ARBA" id="ARBA00022690"/>
    </source>
</evidence>
<accession>A0ABT1E893</accession>
<dbReference type="PROSITE" id="PS51257">
    <property type="entry name" value="PROKAR_LIPOPROTEIN"/>
    <property type="match status" value="1"/>
</dbReference>
<keyword evidence="6" id="KW-1185">Reference proteome</keyword>
<dbReference type="Proteomes" id="UP001523566">
    <property type="component" value="Unassembled WGS sequence"/>
</dbReference>
<evidence type="ECO:0000313" key="6">
    <source>
        <dbReference type="Proteomes" id="UP001523566"/>
    </source>
</evidence>
<dbReference type="PANTHER" id="PTHR36530">
    <property type="entry name" value="INHIBITOR OF CYSTEINE PEPTIDASE"/>
    <property type="match status" value="1"/>
</dbReference>
<organism evidence="5 6">
    <name type="scientific">Aequitasia blattaphilus</name>
    <dbReference type="NCBI Taxonomy" id="2949332"/>
    <lineage>
        <taxon>Bacteria</taxon>
        <taxon>Bacillati</taxon>
        <taxon>Bacillota</taxon>
        <taxon>Clostridia</taxon>
        <taxon>Lachnospirales</taxon>
        <taxon>Lachnospiraceae</taxon>
        <taxon>Aequitasia</taxon>
    </lineage>
</organism>
<gene>
    <name evidence="5" type="ORF">NK125_06395</name>
</gene>
<dbReference type="SUPFAM" id="SSF141066">
    <property type="entry name" value="ICP-like"/>
    <property type="match status" value="1"/>
</dbReference>
<dbReference type="Gene3D" id="2.60.40.2020">
    <property type="match status" value="1"/>
</dbReference>
<dbReference type="InterPro" id="IPR052781">
    <property type="entry name" value="Cys_protease_inhibitor_I42"/>
</dbReference>
<evidence type="ECO:0000256" key="3">
    <source>
        <dbReference type="SAM" id="SignalP"/>
    </source>
</evidence>
<protein>
    <submittedName>
        <fullName evidence="5">Protease inhibitor I42 family protein</fullName>
    </submittedName>
</protein>